<evidence type="ECO:0000256" key="1">
    <source>
        <dbReference type="SAM" id="Coils"/>
    </source>
</evidence>
<feature type="coiled-coil region" evidence="1">
    <location>
        <begin position="173"/>
        <end position="397"/>
    </location>
</feature>
<dbReference type="eggNOG" id="KOG0027">
    <property type="taxonomic scope" value="Eukaryota"/>
</dbReference>
<protein>
    <recommendedName>
        <fullName evidence="2">EF-hand domain-containing protein</fullName>
    </recommendedName>
</protein>
<organism evidence="3 4">
    <name type="scientific">Nematostella vectensis</name>
    <name type="common">Starlet sea anemone</name>
    <dbReference type="NCBI Taxonomy" id="45351"/>
    <lineage>
        <taxon>Eukaryota</taxon>
        <taxon>Metazoa</taxon>
        <taxon>Cnidaria</taxon>
        <taxon>Anthozoa</taxon>
        <taxon>Hexacorallia</taxon>
        <taxon>Actiniaria</taxon>
        <taxon>Edwardsiidae</taxon>
        <taxon>Nematostella</taxon>
    </lineage>
</organism>
<reference evidence="3 4" key="1">
    <citation type="journal article" date="2007" name="Science">
        <title>Sea anemone genome reveals ancestral eumetazoan gene repertoire and genomic organization.</title>
        <authorList>
            <person name="Putnam N.H."/>
            <person name="Srivastava M."/>
            <person name="Hellsten U."/>
            <person name="Dirks B."/>
            <person name="Chapman J."/>
            <person name="Salamov A."/>
            <person name="Terry A."/>
            <person name="Shapiro H."/>
            <person name="Lindquist E."/>
            <person name="Kapitonov V.V."/>
            <person name="Jurka J."/>
            <person name="Genikhovich G."/>
            <person name="Grigoriev I.V."/>
            <person name="Lucas S.M."/>
            <person name="Steele R.E."/>
            <person name="Finnerty J.R."/>
            <person name="Technau U."/>
            <person name="Martindale M.Q."/>
            <person name="Rokhsar D.S."/>
        </authorList>
    </citation>
    <scope>NUCLEOTIDE SEQUENCE [LARGE SCALE GENOMIC DNA]</scope>
    <source>
        <strain evidence="4">CH2 X CH6</strain>
    </source>
</reference>
<dbReference type="InterPro" id="IPR002048">
    <property type="entry name" value="EF_hand_dom"/>
</dbReference>
<dbReference type="Gene3D" id="1.10.238.10">
    <property type="entry name" value="EF-hand"/>
    <property type="match status" value="2"/>
</dbReference>
<dbReference type="InParanoid" id="A7T5T7"/>
<name>A7T5T7_NEMVE</name>
<dbReference type="HOGENOM" id="CLU_412402_0_0_1"/>
<dbReference type="PANTHER" id="PTHR20875:SF5">
    <property type="entry name" value="EF-HAND DOMAIN-CONTAINING PROTEIN"/>
    <property type="match status" value="1"/>
</dbReference>
<dbReference type="EMBL" id="DS471287">
    <property type="protein sequence ID" value="EDO28675.1"/>
    <property type="molecule type" value="Genomic_DNA"/>
</dbReference>
<gene>
    <name evidence="3" type="ORF">NEMVEDRAFT_v1g222716</name>
</gene>
<dbReference type="GO" id="GO:0005509">
    <property type="term" value="F:calcium ion binding"/>
    <property type="evidence" value="ECO:0007669"/>
    <property type="project" value="InterPro"/>
</dbReference>
<feature type="domain" description="EF-hand" evidence="2">
    <location>
        <begin position="482"/>
        <end position="517"/>
    </location>
</feature>
<evidence type="ECO:0000259" key="2">
    <source>
        <dbReference type="PROSITE" id="PS50222"/>
    </source>
</evidence>
<evidence type="ECO:0000313" key="3">
    <source>
        <dbReference type="EMBL" id="EDO28675.1"/>
    </source>
</evidence>
<dbReference type="Pfam" id="PF13499">
    <property type="entry name" value="EF-hand_7"/>
    <property type="match status" value="1"/>
</dbReference>
<feature type="coiled-coil region" evidence="1">
    <location>
        <begin position="103"/>
        <end position="130"/>
    </location>
</feature>
<dbReference type="PROSITE" id="PS50222">
    <property type="entry name" value="EF_HAND_2"/>
    <property type="match status" value="1"/>
</dbReference>
<proteinExistence type="predicted"/>
<dbReference type="PANTHER" id="PTHR20875">
    <property type="entry name" value="EF-HAND CALCIUM-BINDING DOMAIN-CONTAINING PROTEIN 6-RELATED"/>
    <property type="match status" value="1"/>
</dbReference>
<dbReference type="Proteomes" id="UP000001593">
    <property type="component" value="Unassembled WGS sequence"/>
</dbReference>
<dbReference type="SUPFAM" id="SSF47473">
    <property type="entry name" value="EF-hand"/>
    <property type="match status" value="1"/>
</dbReference>
<dbReference type="PhylomeDB" id="A7T5T7"/>
<dbReference type="STRING" id="45351.A7T5T7"/>
<keyword evidence="4" id="KW-1185">Reference proteome</keyword>
<keyword evidence="1" id="KW-0175">Coiled coil</keyword>
<evidence type="ECO:0000313" key="4">
    <source>
        <dbReference type="Proteomes" id="UP000001593"/>
    </source>
</evidence>
<feature type="coiled-coil region" evidence="1">
    <location>
        <begin position="3"/>
        <end position="58"/>
    </location>
</feature>
<dbReference type="InterPro" id="IPR011992">
    <property type="entry name" value="EF-hand-dom_pair"/>
</dbReference>
<dbReference type="InterPro" id="IPR052603">
    <property type="entry name" value="EFCB6"/>
</dbReference>
<dbReference type="AlphaFoldDB" id="A7T5T7"/>
<sequence>MSNKTIEDKLREMENLLREKEGEIGTAKEALAKSRERLQKKDEEMSYLNRALEESLKEKKKDLDDIKGYWEDEVKQKVSEISSLMVSSEDALQSKDAQMFILKSSFEKKIAEQEEEISALKRSLKEMVARPKRGESEEASLLSEIATMKSELASCREIVREAQSTENELLSKMNTYRSMLADKEREIESLRSAVVLEDEQRVSASFLELNACLERVKEENHQARMLNASLQKALTEKDVTIEELRLSLWEAQNFCEKERLRLKQANEEAIRYKDREIEALKSELSEEKKQLELEIEHVRRTSIDTLSMKEAELQRVRKTAANFQEAVKVDDTTIDKLRALLEEKEYELFESREKYQHQLREQEANFEEDKLNLQSQLEGLTADMDKLNESLADLLGLKNKKLKAKTQHEIQIKGLEAIFIHCDLVNASGSLKQGAPSQILACIELDKGKINFSPHSPVQLSATSVDYVQLDIERWLKRKFREGFSDMKHAFMELDLDRTGRVRKDDFRKVLAEFDLKLSTDKQVEDFLARCGVTLTSDDLVPYKEFLRRFQDRSQDGMPHKILANQLHRYHHSDQGSQFSTTSAVEARLMDLFQRDFLALLGTFHNIDRKDCGLLTQQQFRAAIEGRFELGMSDEEYEDFLTRVPINNDGMIFPSATIPMVSPRVI</sequence>
<accession>A7T5T7</accession>